<reference evidence="4" key="1">
    <citation type="submission" date="2009-12" db="EMBL/GenBank/DDBJ databases">
        <title>Complete sequence of Treponema primitia strain ZAS-2.</title>
        <authorList>
            <person name="Tetu S.G."/>
            <person name="Matson E."/>
            <person name="Ren Q."/>
            <person name="Seshadri R."/>
            <person name="Elbourne L."/>
            <person name="Hassan K.A."/>
            <person name="Durkin A."/>
            <person name="Radune D."/>
            <person name="Mohamoud Y."/>
            <person name="Shay R."/>
            <person name="Jin S."/>
            <person name="Zhang X."/>
            <person name="Lucey K."/>
            <person name="Ballor N.R."/>
            <person name="Ottesen E."/>
            <person name="Rosenthal R."/>
            <person name="Allen A."/>
            <person name="Leadbetter J.R."/>
            <person name="Paulsen I.T."/>
        </authorList>
    </citation>
    <scope>NUCLEOTIDE SEQUENCE [LARGE SCALE GENOMIC DNA]</scope>
    <source>
        <strain evidence="4">ATCC BAA-887 / DSM 12427 / ZAS-2</strain>
    </source>
</reference>
<reference evidence="3 4" key="2">
    <citation type="journal article" date="2011" name="ISME J.">
        <title>RNA-seq reveals cooperative metabolic interactions between two termite-gut spirochete species in co-culture.</title>
        <authorList>
            <person name="Rosenthal A.Z."/>
            <person name="Matson E.G."/>
            <person name="Eldar A."/>
            <person name="Leadbetter J.R."/>
        </authorList>
    </citation>
    <scope>NUCLEOTIDE SEQUENCE [LARGE SCALE GENOMIC DNA]</scope>
    <source>
        <strain evidence="4">ATCC BAA-887 / DSM 12427 / ZAS-2</strain>
    </source>
</reference>
<feature type="domain" description="YprB ribonuclease H-like" evidence="2">
    <location>
        <begin position="117"/>
        <end position="311"/>
    </location>
</feature>
<dbReference type="Proteomes" id="UP000009223">
    <property type="component" value="Chromosome"/>
</dbReference>
<feature type="compositionally biased region" description="Low complexity" evidence="1">
    <location>
        <begin position="25"/>
        <end position="37"/>
    </location>
</feature>
<dbReference type="STRING" id="545694.TREPR_1831"/>
<proteinExistence type="predicted"/>
<evidence type="ECO:0000256" key="1">
    <source>
        <dbReference type="SAM" id="MobiDB-lite"/>
    </source>
</evidence>
<gene>
    <name evidence="3" type="ordered locus">TREPR_1831</name>
</gene>
<organism evidence="3 4">
    <name type="scientific">Treponema primitia (strain ATCC BAA-887 / DSM 12427 / ZAS-2)</name>
    <dbReference type="NCBI Taxonomy" id="545694"/>
    <lineage>
        <taxon>Bacteria</taxon>
        <taxon>Pseudomonadati</taxon>
        <taxon>Spirochaetota</taxon>
        <taxon>Spirochaetia</taxon>
        <taxon>Spirochaetales</taxon>
        <taxon>Treponemataceae</taxon>
        <taxon>Treponema</taxon>
    </lineage>
</organism>
<dbReference type="InterPro" id="IPR012337">
    <property type="entry name" value="RNaseH-like_sf"/>
</dbReference>
<dbReference type="InterPro" id="IPR038720">
    <property type="entry name" value="YprB_RNase_H-like_dom"/>
</dbReference>
<dbReference type="AlphaFoldDB" id="F5YLW4"/>
<dbReference type="RefSeq" id="WP_015708305.1">
    <property type="nucleotide sequence ID" value="NC_015578.1"/>
</dbReference>
<evidence type="ECO:0000313" key="3">
    <source>
        <dbReference type="EMBL" id="AEF83695.1"/>
    </source>
</evidence>
<protein>
    <submittedName>
        <fullName evidence="3">YprB</fullName>
    </submittedName>
</protein>
<sequence>MAPNLKNRLRLIRESRPVKPGAAGGKEAVAAATAGPSAASGDPAATLGALAQPDSPALPGWTSAGYQTLMRTVTQDLPALPSDLPRALGILAPDLLRYAALTGGAAGIDMPAPENLLFFDLETTGLSGGAGTVAFLAAFGRFVKTGAVYSLVTTQYLLLDYPGEPEFLEAVLGEIGANQAHTTHDGRTNNETGFNKKTGKPPLVVSYNGKSFDSQILRNRCLMNGLIPLELHQADLLHPARRLWKRLLPSCSQGEIESSVLGLDRSGDIPGALAPDIWFSFLKNGETGDLLGICDHNLRDIRGLASLFIALTRLATDPRGETLRHDSENLALWWRRMVRLHGEAAFGEGAAETGEALLARAAEAGHPRAAHAYYRKLAIDAEWKRKDYDAALGYVDTFLALEEIQDSIRGEMNCRRERLLEKLKKYGGSHEYTDSDH</sequence>
<dbReference type="HOGENOM" id="CLU_035904_2_0_12"/>
<dbReference type="PANTHER" id="PTHR38462">
    <property type="entry name" value="EXONUCLEASE-LIKE PROTEIN"/>
    <property type="match status" value="1"/>
</dbReference>
<accession>F5YLW4</accession>
<evidence type="ECO:0000313" key="4">
    <source>
        <dbReference type="Proteomes" id="UP000009223"/>
    </source>
</evidence>
<dbReference type="eggNOG" id="COG3359">
    <property type="taxonomic scope" value="Bacteria"/>
</dbReference>
<name>F5YLW4_TREPZ</name>
<dbReference type="PANTHER" id="PTHR38462:SF1">
    <property type="entry name" value="YPRB RIBONUCLEASE H-LIKE DOMAIN-CONTAINING PROTEIN"/>
    <property type="match status" value="1"/>
</dbReference>
<dbReference type="SUPFAM" id="SSF53098">
    <property type="entry name" value="Ribonuclease H-like"/>
    <property type="match status" value="1"/>
</dbReference>
<evidence type="ECO:0000259" key="2">
    <source>
        <dbReference type="Pfam" id="PF13482"/>
    </source>
</evidence>
<feature type="region of interest" description="Disordered" evidence="1">
    <location>
        <begin position="17"/>
        <end position="37"/>
    </location>
</feature>
<dbReference type="KEGG" id="tpi:TREPR_1831"/>
<dbReference type="Pfam" id="PF13482">
    <property type="entry name" value="RNase_H_2"/>
    <property type="match status" value="1"/>
</dbReference>
<keyword evidence="4" id="KW-1185">Reference proteome</keyword>
<dbReference type="EMBL" id="CP001843">
    <property type="protein sequence ID" value="AEF83695.1"/>
    <property type="molecule type" value="Genomic_DNA"/>
</dbReference>